<evidence type="ECO:0000313" key="2">
    <source>
        <dbReference type="Proteomes" id="UP001234297"/>
    </source>
</evidence>
<protein>
    <submittedName>
        <fullName evidence="1">Uncharacterized protein</fullName>
    </submittedName>
</protein>
<gene>
    <name evidence="1" type="ORF">MRB53_022153</name>
</gene>
<sequence>MHTSMKPFFLFSISFLAISTFLYIAQARPLPGCIMEVVSKESDSMVIRSFQRHSPSPPSPKPSPPSSPKIRSPPSTLVSTKPLLSSQVASS</sequence>
<comment type="caution">
    <text evidence="1">The sequence shown here is derived from an EMBL/GenBank/DDBJ whole genome shotgun (WGS) entry which is preliminary data.</text>
</comment>
<name>A0ACC2L5X6_PERAE</name>
<accession>A0ACC2L5X6</accession>
<evidence type="ECO:0000313" key="1">
    <source>
        <dbReference type="EMBL" id="KAJ8628830.1"/>
    </source>
</evidence>
<proteinExistence type="predicted"/>
<keyword evidence="2" id="KW-1185">Reference proteome</keyword>
<reference evidence="1 2" key="1">
    <citation type="journal article" date="2022" name="Hortic Res">
        <title>A haplotype resolved chromosomal level avocado genome allows analysis of novel avocado genes.</title>
        <authorList>
            <person name="Nath O."/>
            <person name="Fletcher S.J."/>
            <person name="Hayward A."/>
            <person name="Shaw L.M."/>
            <person name="Masouleh A.K."/>
            <person name="Furtado A."/>
            <person name="Henry R.J."/>
            <person name="Mitter N."/>
        </authorList>
    </citation>
    <scope>NUCLEOTIDE SEQUENCE [LARGE SCALE GENOMIC DNA]</scope>
    <source>
        <strain evidence="2">cv. Hass</strain>
    </source>
</reference>
<organism evidence="1 2">
    <name type="scientific">Persea americana</name>
    <name type="common">Avocado</name>
    <dbReference type="NCBI Taxonomy" id="3435"/>
    <lineage>
        <taxon>Eukaryota</taxon>
        <taxon>Viridiplantae</taxon>
        <taxon>Streptophyta</taxon>
        <taxon>Embryophyta</taxon>
        <taxon>Tracheophyta</taxon>
        <taxon>Spermatophyta</taxon>
        <taxon>Magnoliopsida</taxon>
        <taxon>Magnoliidae</taxon>
        <taxon>Laurales</taxon>
        <taxon>Lauraceae</taxon>
        <taxon>Persea</taxon>
    </lineage>
</organism>
<dbReference type="Proteomes" id="UP001234297">
    <property type="component" value="Chromosome 7"/>
</dbReference>
<dbReference type="EMBL" id="CM056815">
    <property type="protein sequence ID" value="KAJ8628830.1"/>
    <property type="molecule type" value="Genomic_DNA"/>
</dbReference>